<dbReference type="Gene3D" id="3.40.50.1000">
    <property type="entry name" value="HAD superfamily/HAD-like"/>
    <property type="match status" value="1"/>
</dbReference>
<reference evidence="3 4" key="1">
    <citation type="submission" date="2024-07" db="EMBL/GenBank/DDBJ databases">
        <title>Uliginosibacterium flavum JJ3220;KACC:17644.</title>
        <authorList>
            <person name="Kim M.K."/>
        </authorList>
    </citation>
    <scope>NUCLEOTIDE SEQUENCE [LARGE SCALE GENOMIC DNA]</scope>
    <source>
        <strain evidence="3 4">KACC:17644</strain>
    </source>
</reference>
<evidence type="ECO:0000313" key="4">
    <source>
        <dbReference type="Proteomes" id="UP001549691"/>
    </source>
</evidence>
<accession>A0ABV2TJS4</accession>
<dbReference type="RefSeq" id="WP_354600641.1">
    <property type="nucleotide sequence ID" value="NZ_JBEWZI010000007.1"/>
</dbReference>
<dbReference type="PANTHER" id="PTHR43768">
    <property type="entry name" value="TREHALOSE 6-PHOSPHATE PHOSPHATASE"/>
    <property type="match status" value="1"/>
</dbReference>
<evidence type="ECO:0000256" key="1">
    <source>
        <dbReference type="ARBA" id="ARBA00022801"/>
    </source>
</evidence>
<dbReference type="InterPro" id="IPR023214">
    <property type="entry name" value="HAD_sf"/>
</dbReference>
<keyword evidence="1 2" id="KW-0378">Hydrolase</keyword>
<dbReference type="PANTHER" id="PTHR43768:SF3">
    <property type="entry name" value="TREHALOSE 6-PHOSPHATE PHOSPHATASE"/>
    <property type="match status" value="1"/>
</dbReference>
<comment type="pathway">
    <text evidence="2">Glycan biosynthesis; trehalose biosynthesis.</text>
</comment>
<comment type="function">
    <text evidence="2">Removes the phosphate from trehalose 6-phosphate to produce free trehalose.</text>
</comment>
<dbReference type="Proteomes" id="UP001549691">
    <property type="component" value="Unassembled WGS sequence"/>
</dbReference>
<organism evidence="3 4">
    <name type="scientific">Uliginosibacterium flavum</name>
    <dbReference type="NCBI Taxonomy" id="1396831"/>
    <lineage>
        <taxon>Bacteria</taxon>
        <taxon>Pseudomonadati</taxon>
        <taxon>Pseudomonadota</taxon>
        <taxon>Betaproteobacteria</taxon>
        <taxon>Rhodocyclales</taxon>
        <taxon>Zoogloeaceae</taxon>
        <taxon>Uliginosibacterium</taxon>
    </lineage>
</organism>
<gene>
    <name evidence="3" type="primary">otsB</name>
    <name evidence="3" type="ORF">ABXR19_08255</name>
</gene>
<name>A0ABV2TJS4_9RHOO</name>
<sequence length="263" mass="28880">MPHLFSPDGDKAIARILAQRPLLALDFDGTLAPIVPQPENARAPLAISRILKKLCNRLPVAIVSGRAKADVIDRLGFVPHYLIGNHGAEGLPDVHPDLAHDQVAQWKAALEPFAQEFSAAGVRLEDKGYSLSLHYRLARERDDALALIEKIASSLSPAPRLIGGKCVLNLLPPDAPDKYRAICHLLILSGCDSVIFAGDDLTDDVVFEKAPQDWLTVRVEPAAGHRARFHLSHQNEMFLFLQRLLSGLESLQRPDVRKLFAGP</sequence>
<dbReference type="GO" id="GO:0004805">
    <property type="term" value="F:trehalose-phosphatase activity"/>
    <property type="evidence" value="ECO:0007669"/>
    <property type="project" value="UniProtKB-EC"/>
</dbReference>
<dbReference type="InterPro" id="IPR044651">
    <property type="entry name" value="OTSB-like"/>
</dbReference>
<dbReference type="NCBIfam" id="TIGR00685">
    <property type="entry name" value="T6PP"/>
    <property type="match status" value="1"/>
</dbReference>
<evidence type="ECO:0000256" key="2">
    <source>
        <dbReference type="RuleBase" id="RU361117"/>
    </source>
</evidence>
<protein>
    <recommendedName>
        <fullName evidence="2">Trehalose 6-phosphate phosphatase</fullName>
        <ecNumber evidence="2">3.1.3.12</ecNumber>
    </recommendedName>
</protein>
<dbReference type="EC" id="3.1.3.12" evidence="2"/>
<proteinExistence type="inferred from homology"/>
<keyword evidence="2" id="KW-0460">Magnesium</keyword>
<comment type="caution">
    <text evidence="3">The sequence shown here is derived from an EMBL/GenBank/DDBJ whole genome shotgun (WGS) entry which is preliminary data.</text>
</comment>
<comment type="cofactor">
    <cofactor evidence="2">
        <name>Mg(2+)</name>
        <dbReference type="ChEBI" id="CHEBI:18420"/>
    </cofactor>
</comment>
<comment type="similarity">
    <text evidence="2">Belongs to the trehalose phosphatase family.</text>
</comment>
<evidence type="ECO:0000313" key="3">
    <source>
        <dbReference type="EMBL" id="MET7014181.1"/>
    </source>
</evidence>
<dbReference type="InterPro" id="IPR036412">
    <property type="entry name" value="HAD-like_sf"/>
</dbReference>
<dbReference type="Pfam" id="PF02358">
    <property type="entry name" value="Trehalose_PPase"/>
    <property type="match status" value="1"/>
</dbReference>
<dbReference type="SUPFAM" id="SSF56784">
    <property type="entry name" value="HAD-like"/>
    <property type="match status" value="1"/>
</dbReference>
<comment type="catalytic activity">
    <reaction evidence="2">
        <text>alpha,alpha-trehalose 6-phosphate + H2O = alpha,alpha-trehalose + phosphate</text>
        <dbReference type="Rhea" id="RHEA:23420"/>
        <dbReference type="ChEBI" id="CHEBI:15377"/>
        <dbReference type="ChEBI" id="CHEBI:16551"/>
        <dbReference type="ChEBI" id="CHEBI:43474"/>
        <dbReference type="ChEBI" id="CHEBI:58429"/>
        <dbReference type="EC" id="3.1.3.12"/>
    </reaction>
</comment>
<dbReference type="EMBL" id="JBEWZI010000007">
    <property type="protein sequence ID" value="MET7014181.1"/>
    <property type="molecule type" value="Genomic_DNA"/>
</dbReference>
<keyword evidence="4" id="KW-1185">Reference proteome</keyword>
<dbReference type="InterPro" id="IPR003337">
    <property type="entry name" value="Trehalose_PPase"/>
</dbReference>
<keyword evidence="2" id="KW-0479">Metal-binding</keyword>
<dbReference type="Gene3D" id="3.30.70.1020">
    <property type="entry name" value="Trehalose-6-phosphate phosphatase related protein, domain 2"/>
    <property type="match status" value="1"/>
</dbReference>